<dbReference type="Pfam" id="PF00753">
    <property type="entry name" value="Lactamase_B"/>
    <property type="match status" value="1"/>
</dbReference>
<keyword evidence="4" id="KW-0378">Hydrolase</keyword>
<dbReference type="InterPro" id="IPR050855">
    <property type="entry name" value="NDM-1-like"/>
</dbReference>
<dbReference type="SUPFAM" id="SSF56281">
    <property type="entry name" value="Metallo-hydrolase/oxidoreductase"/>
    <property type="match status" value="1"/>
</dbReference>
<comment type="similarity">
    <text evidence="1">Belongs to the metallo-beta-lactamase superfamily. Class-B beta-lactamase family.</text>
</comment>
<dbReference type="CDD" id="cd16282">
    <property type="entry name" value="metallo-hydrolase-like_MBL-fold"/>
    <property type="match status" value="1"/>
</dbReference>
<dbReference type="SMART" id="SM00849">
    <property type="entry name" value="Lactamase_B"/>
    <property type="match status" value="1"/>
</dbReference>
<keyword evidence="5" id="KW-1185">Reference proteome</keyword>
<organism evidence="4 5">
    <name type="scientific">Cocleimonas flava</name>
    <dbReference type="NCBI Taxonomy" id="634765"/>
    <lineage>
        <taxon>Bacteria</taxon>
        <taxon>Pseudomonadati</taxon>
        <taxon>Pseudomonadota</taxon>
        <taxon>Gammaproteobacteria</taxon>
        <taxon>Thiotrichales</taxon>
        <taxon>Thiotrichaceae</taxon>
        <taxon>Cocleimonas</taxon>
    </lineage>
</organism>
<evidence type="ECO:0000313" key="5">
    <source>
        <dbReference type="Proteomes" id="UP000294887"/>
    </source>
</evidence>
<gene>
    <name evidence="4" type="ORF">EV695_1551</name>
</gene>
<feature type="domain" description="Metallo-beta-lactamase" evidence="3">
    <location>
        <begin position="60"/>
        <end position="246"/>
    </location>
</feature>
<accession>A0A4R1F184</accession>
<evidence type="ECO:0000256" key="1">
    <source>
        <dbReference type="ARBA" id="ARBA00005250"/>
    </source>
</evidence>
<keyword evidence="2" id="KW-0732">Signal</keyword>
<evidence type="ECO:0000259" key="3">
    <source>
        <dbReference type="SMART" id="SM00849"/>
    </source>
</evidence>
<dbReference type="GO" id="GO:0016787">
    <property type="term" value="F:hydrolase activity"/>
    <property type="evidence" value="ECO:0007669"/>
    <property type="project" value="UniProtKB-KW"/>
</dbReference>
<sequence>MLRINALTLKFLALLFLLSSLLISHSLFAASDLTLKKVTENVYAIVGELSNRSLTNLGNNATFGVVVTSEGVVLIDSGATYKGAERIHAVIKSITDKPIVRVINSGGQDHRWLGNGYFKALGAKIIASNEAVEDQKNRTQDQFFGLGNLVGDEGLKGTEAVYADTTFDSESTFDLGGTRFEINHAGQAHTPGDSFIWLPQNKVMFTGDIVYIKRMLGVGSQSNSKSWIDVYKAMAAYKPEHIIPGHGDPTTLAIANKDSYEYLVFLREAVAEFLDNDGDISDISSIDQSAYNYLLNFDSLSGRNAQQVFTEMEFE</sequence>
<dbReference type="EMBL" id="SMFQ01000003">
    <property type="protein sequence ID" value="TCJ87050.1"/>
    <property type="molecule type" value="Genomic_DNA"/>
</dbReference>
<dbReference type="Gene3D" id="3.60.15.10">
    <property type="entry name" value="Ribonuclease Z/Hydroxyacylglutathione hydrolase-like"/>
    <property type="match status" value="1"/>
</dbReference>
<dbReference type="PANTHER" id="PTHR42951">
    <property type="entry name" value="METALLO-BETA-LACTAMASE DOMAIN-CONTAINING"/>
    <property type="match status" value="1"/>
</dbReference>
<dbReference type="GO" id="GO:0017001">
    <property type="term" value="P:antibiotic catabolic process"/>
    <property type="evidence" value="ECO:0007669"/>
    <property type="project" value="UniProtKB-ARBA"/>
</dbReference>
<dbReference type="PANTHER" id="PTHR42951:SF4">
    <property type="entry name" value="ACYL-COENZYME A THIOESTERASE MBLAC2"/>
    <property type="match status" value="1"/>
</dbReference>
<dbReference type="Proteomes" id="UP000294887">
    <property type="component" value="Unassembled WGS sequence"/>
</dbReference>
<name>A0A4R1F184_9GAMM</name>
<dbReference type="OrthoDB" id="420651at2"/>
<reference evidence="4 5" key="1">
    <citation type="submission" date="2019-03" db="EMBL/GenBank/DDBJ databases">
        <title>Genomic Encyclopedia of Type Strains, Phase IV (KMG-IV): sequencing the most valuable type-strain genomes for metagenomic binning, comparative biology and taxonomic classification.</title>
        <authorList>
            <person name="Goeker M."/>
        </authorList>
    </citation>
    <scope>NUCLEOTIDE SEQUENCE [LARGE SCALE GENOMIC DNA]</scope>
    <source>
        <strain evidence="4 5">DSM 24830</strain>
    </source>
</reference>
<comment type="caution">
    <text evidence="4">The sequence shown here is derived from an EMBL/GenBank/DDBJ whole genome shotgun (WGS) entry which is preliminary data.</text>
</comment>
<dbReference type="RefSeq" id="WP_131905360.1">
    <property type="nucleotide sequence ID" value="NZ_BAAAFU010000004.1"/>
</dbReference>
<dbReference type="AlphaFoldDB" id="A0A4R1F184"/>
<evidence type="ECO:0000313" key="4">
    <source>
        <dbReference type="EMBL" id="TCJ87050.1"/>
    </source>
</evidence>
<proteinExistence type="inferred from homology"/>
<feature type="chain" id="PRO_5020272539" evidence="2">
    <location>
        <begin position="30"/>
        <end position="315"/>
    </location>
</feature>
<dbReference type="InterPro" id="IPR001279">
    <property type="entry name" value="Metallo-B-lactamas"/>
</dbReference>
<evidence type="ECO:0000256" key="2">
    <source>
        <dbReference type="SAM" id="SignalP"/>
    </source>
</evidence>
<protein>
    <submittedName>
        <fullName evidence="4">Glyoxylase-like metal-dependent hydrolase (Beta-lactamase superfamily II)</fullName>
    </submittedName>
</protein>
<feature type="signal peptide" evidence="2">
    <location>
        <begin position="1"/>
        <end position="29"/>
    </location>
</feature>
<dbReference type="InterPro" id="IPR036866">
    <property type="entry name" value="RibonucZ/Hydroxyglut_hydro"/>
</dbReference>